<comment type="caution">
    <text evidence="2">The sequence shown here is derived from an EMBL/GenBank/DDBJ whole genome shotgun (WGS) entry which is preliminary data.</text>
</comment>
<dbReference type="VEuPathDB" id="TriTrypDB:TEOVI_000585700"/>
<feature type="region of interest" description="Disordered" evidence="1">
    <location>
        <begin position="289"/>
        <end position="403"/>
    </location>
</feature>
<gene>
    <name evidence="2" type="ORF">TEOVI_000585700</name>
</gene>
<dbReference type="GeneID" id="92379796"/>
<dbReference type="EMBL" id="CZPT02000573">
    <property type="protein sequence ID" value="SCU66578.1"/>
    <property type="molecule type" value="Genomic_DNA"/>
</dbReference>
<sequence>MECSVHSPCGRYVVSYRNAGDTLHINAVPKPVAVEPGAETIHYIAVLGESHIAEISAAAGVRKDFTAFSDMIYNAMIGRSPCVRFFIETCSEMRTRIATEVAQRQHASKGPGVDEEQPANTSMDDSGSGNNSLLSESARSQRFFTLDYDVDFTRAMFPVPLVATEGGANSNNGERQTGLVRAAGQQQQQHGVAAIPNCAPAAVKSDDNEVAKWRTENEKLRRENDALTRLCKEKMLEMQRLCEDFQLRVETVKEVERLKKKLVELRTRATRAEEERDEAQAALARIRREHQRLQRSRTPQGRIEHQSEKSTRQRSRFDTPPVVRGRPTSRGGARDSPLLRRLSSGRKQTHCMPRNRSASSEGLTVTKRRLWNGSGSSGPPSRSSSCGSCERLYRSPTASSSQRERCTAKYFASRAVFF</sequence>
<name>A0A1G4I4C0_TRYEQ</name>
<proteinExistence type="predicted"/>
<evidence type="ECO:0000313" key="2">
    <source>
        <dbReference type="EMBL" id="SCU66578.1"/>
    </source>
</evidence>
<organism evidence="2 3">
    <name type="scientific">Trypanosoma equiperdum</name>
    <dbReference type="NCBI Taxonomy" id="5694"/>
    <lineage>
        <taxon>Eukaryota</taxon>
        <taxon>Discoba</taxon>
        <taxon>Euglenozoa</taxon>
        <taxon>Kinetoplastea</taxon>
        <taxon>Metakinetoplastina</taxon>
        <taxon>Trypanosomatida</taxon>
        <taxon>Trypanosomatidae</taxon>
        <taxon>Trypanosoma</taxon>
    </lineage>
</organism>
<reference evidence="2" key="1">
    <citation type="submission" date="2016-09" db="EMBL/GenBank/DDBJ databases">
        <authorList>
            <person name="Hebert L."/>
            <person name="Moumen B."/>
        </authorList>
    </citation>
    <scope>NUCLEOTIDE SEQUENCE [LARGE SCALE GENOMIC DNA]</scope>
    <source>
        <strain evidence="2">OVI</strain>
    </source>
</reference>
<feature type="region of interest" description="Disordered" evidence="1">
    <location>
        <begin position="101"/>
        <end position="134"/>
    </location>
</feature>
<accession>A0A1G4I4C0</accession>
<evidence type="ECO:0000256" key="1">
    <source>
        <dbReference type="SAM" id="MobiDB-lite"/>
    </source>
</evidence>
<keyword evidence="3" id="KW-1185">Reference proteome</keyword>
<dbReference type="Proteomes" id="UP000195570">
    <property type="component" value="Unassembled WGS sequence"/>
</dbReference>
<feature type="compositionally biased region" description="Low complexity" evidence="1">
    <location>
        <begin position="373"/>
        <end position="389"/>
    </location>
</feature>
<feature type="compositionally biased region" description="Basic and acidic residues" evidence="1">
    <location>
        <begin position="302"/>
        <end position="317"/>
    </location>
</feature>
<evidence type="ECO:0000313" key="3">
    <source>
        <dbReference type="Proteomes" id="UP000195570"/>
    </source>
</evidence>
<dbReference type="RefSeq" id="XP_067078009.1">
    <property type="nucleotide sequence ID" value="XM_067221908.1"/>
</dbReference>
<feature type="compositionally biased region" description="Low complexity" evidence="1">
    <location>
        <begin position="124"/>
        <end position="134"/>
    </location>
</feature>
<dbReference type="AlphaFoldDB" id="A0A1G4I4C0"/>
<protein>
    <submittedName>
        <fullName evidence="2">Uncharacterized protein</fullName>
    </submittedName>
</protein>